<sequence length="199" mass="22111">MKFARRRTDDISGVAILIAFRDDPPSRRDDGPTESTRRWYVVQTRPQREAGVVLQLEAQNFRAFLPRVTRTIRHARKLRMVQAPVFPGYLFVSLDLQRDRWRSVNGTFGAVGLIMGDDYPAPTPHGVVEQLLSCADARGACRFDLDLAEGQKVKVLAGPFADAIGSLVRLGDNERVQVLLDIMGGRVPVTLERSALAAV</sequence>
<organism evidence="5 6">
    <name type="scientific">Methylosinus trichosporium (strain ATCC 35070 / NCIMB 11131 / UNIQEM 75 / OB3b)</name>
    <dbReference type="NCBI Taxonomy" id="595536"/>
    <lineage>
        <taxon>Bacteria</taxon>
        <taxon>Pseudomonadati</taxon>
        <taxon>Pseudomonadota</taxon>
        <taxon>Alphaproteobacteria</taxon>
        <taxon>Hyphomicrobiales</taxon>
        <taxon>Methylocystaceae</taxon>
        <taxon>Methylosinus</taxon>
    </lineage>
</organism>
<dbReference type="CDD" id="cd06091">
    <property type="entry name" value="KOW_NusG"/>
    <property type="match status" value="1"/>
</dbReference>
<dbReference type="InterPro" id="IPR008991">
    <property type="entry name" value="Translation_prot_SH3-like_sf"/>
</dbReference>
<keyword evidence="6" id="KW-1185">Reference proteome</keyword>
<dbReference type="SUPFAM" id="SSF50104">
    <property type="entry name" value="Translation proteins SH3-like domain"/>
    <property type="match status" value="1"/>
</dbReference>
<evidence type="ECO:0000313" key="6">
    <source>
        <dbReference type="Proteomes" id="UP000230709"/>
    </source>
</evidence>
<dbReference type="Pfam" id="PF02357">
    <property type="entry name" value="NusG"/>
    <property type="match status" value="1"/>
</dbReference>
<dbReference type="InterPro" id="IPR043425">
    <property type="entry name" value="NusG-like"/>
</dbReference>
<evidence type="ECO:0000259" key="4">
    <source>
        <dbReference type="SMART" id="SM00738"/>
    </source>
</evidence>
<keyword evidence="1" id="KW-0889">Transcription antitermination</keyword>
<dbReference type="InterPro" id="IPR036735">
    <property type="entry name" value="NGN_dom_sf"/>
</dbReference>
<accession>A0A2D2D4D9</accession>
<dbReference type="Gene3D" id="3.30.70.940">
    <property type="entry name" value="NusG, N-terminal domain"/>
    <property type="match status" value="1"/>
</dbReference>
<dbReference type="PANTHER" id="PTHR30265">
    <property type="entry name" value="RHO-INTERACTING TRANSCRIPTION TERMINATION FACTOR NUSG"/>
    <property type="match status" value="1"/>
</dbReference>
<keyword evidence="3" id="KW-0804">Transcription</keyword>
<dbReference type="STRING" id="595536.GCA_000178815_01216"/>
<protein>
    <recommendedName>
        <fullName evidence="4">NusG-like N-terminal domain-containing protein</fullName>
    </recommendedName>
</protein>
<proteinExistence type="predicted"/>
<reference evidence="6" key="1">
    <citation type="submission" date="2017-10" db="EMBL/GenBank/DDBJ databases">
        <title>Completed PacBio SMRT sequence of Methylosinus trichosporium OB3b reveals presence of a third large plasmid.</title>
        <authorList>
            <person name="Charles T.C."/>
            <person name="Lynch M.D.J."/>
            <person name="Heil J.R."/>
            <person name="Cheng J."/>
        </authorList>
    </citation>
    <scope>NUCLEOTIDE SEQUENCE [LARGE SCALE GENOMIC DNA]</scope>
    <source>
        <strain evidence="6">OB3b</strain>
    </source>
</reference>
<dbReference type="Proteomes" id="UP000230709">
    <property type="component" value="Chromosome"/>
</dbReference>
<dbReference type="SMART" id="SM00738">
    <property type="entry name" value="NGN"/>
    <property type="match status" value="1"/>
</dbReference>
<dbReference type="InterPro" id="IPR006645">
    <property type="entry name" value="NGN-like_dom"/>
</dbReference>
<dbReference type="GO" id="GO:0031564">
    <property type="term" value="P:transcription antitermination"/>
    <property type="evidence" value="ECO:0007669"/>
    <property type="project" value="UniProtKB-KW"/>
</dbReference>
<name>A0A2D2D4D9_METT3</name>
<dbReference type="PANTHER" id="PTHR30265:SF4">
    <property type="entry name" value="KOW MOTIF FAMILY PROTEIN, EXPRESSED"/>
    <property type="match status" value="1"/>
</dbReference>
<gene>
    <name evidence="5" type="ORF">CQW49_19885</name>
</gene>
<dbReference type="AlphaFoldDB" id="A0A2D2D4D9"/>
<evidence type="ECO:0000256" key="2">
    <source>
        <dbReference type="ARBA" id="ARBA00023015"/>
    </source>
</evidence>
<evidence type="ECO:0000256" key="1">
    <source>
        <dbReference type="ARBA" id="ARBA00022814"/>
    </source>
</evidence>
<dbReference type="SUPFAM" id="SSF82679">
    <property type="entry name" value="N-utilization substance G protein NusG, N-terminal domain"/>
    <property type="match status" value="1"/>
</dbReference>
<dbReference type="KEGG" id="mtw:CQW49_19885"/>
<dbReference type="EMBL" id="CP023737">
    <property type="protein sequence ID" value="ATQ69891.1"/>
    <property type="molecule type" value="Genomic_DNA"/>
</dbReference>
<evidence type="ECO:0000313" key="5">
    <source>
        <dbReference type="EMBL" id="ATQ69891.1"/>
    </source>
</evidence>
<dbReference type="GO" id="GO:0006354">
    <property type="term" value="P:DNA-templated transcription elongation"/>
    <property type="evidence" value="ECO:0007669"/>
    <property type="project" value="InterPro"/>
</dbReference>
<feature type="domain" description="NusG-like N-terminal" evidence="4">
    <location>
        <begin position="36"/>
        <end position="135"/>
    </location>
</feature>
<evidence type="ECO:0000256" key="3">
    <source>
        <dbReference type="ARBA" id="ARBA00023163"/>
    </source>
</evidence>
<keyword evidence="2" id="KW-0805">Transcription regulation</keyword>